<organism evidence="1 2">
    <name type="scientific">Trichonephila clavata</name>
    <name type="common">Joro spider</name>
    <name type="synonym">Nephila clavata</name>
    <dbReference type="NCBI Taxonomy" id="2740835"/>
    <lineage>
        <taxon>Eukaryota</taxon>
        <taxon>Metazoa</taxon>
        <taxon>Ecdysozoa</taxon>
        <taxon>Arthropoda</taxon>
        <taxon>Chelicerata</taxon>
        <taxon>Arachnida</taxon>
        <taxon>Araneae</taxon>
        <taxon>Araneomorphae</taxon>
        <taxon>Entelegynae</taxon>
        <taxon>Araneoidea</taxon>
        <taxon>Nephilidae</taxon>
        <taxon>Trichonephila</taxon>
    </lineage>
</organism>
<protein>
    <submittedName>
        <fullName evidence="1">Uncharacterized protein</fullName>
    </submittedName>
</protein>
<comment type="caution">
    <text evidence="1">The sequence shown here is derived from an EMBL/GenBank/DDBJ whole genome shotgun (WGS) entry which is preliminary data.</text>
</comment>
<sequence>MTNRFEETGILKVQPGRGRKRVTPVRVNVIEKDIDVQSETSEFGNSRVRTVSQETGYSYSTIRKVLRKLSCSSHS</sequence>
<keyword evidence="2" id="KW-1185">Reference proteome</keyword>
<dbReference type="EMBL" id="BMAO01001874">
    <property type="protein sequence ID" value="GFQ76574.1"/>
    <property type="molecule type" value="Genomic_DNA"/>
</dbReference>
<accession>A0A8X6FEA0</accession>
<gene>
    <name evidence="1" type="ORF">TNCT_715771</name>
</gene>
<dbReference type="AlphaFoldDB" id="A0A8X6FEA0"/>
<evidence type="ECO:0000313" key="2">
    <source>
        <dbReference type="Proteomes" id="UP000887116"/>
    </source>
</evidence>
<dbReference type="Proteomes" id="UP000887116">
    <property type="component" value="Unassembled WGS sequence"/>
</dbReference>
<proteinExistence type="predicted"/>
<name>A0A8X6FEA0_TRICU</name>
<evidence type="ECO:0000313" key="1">
    <source>
        <dbReference type="EMBL" id="GFQ76574.1"/>
    </source>
</evidence>
<reference evidence="1" key="1">
    <citation type="submission" date="2020-07" db="EMBL/GenBank/DDBJ databases">
        <title>Multicomponent nature underlies the extraordinary mechanical properties of spider dragline silk.</title>
        <authorList>
            <person name="Kono N."/>
            <person name="Nakamura H."/>
            <person name="Mori M."/>
            <person name="Yoshida Y."/>
            <person name="Ohtoshi R."/>
            <person name="Malay A.D."/>
            <person name="Moran D.A.P."/>
            <person name="Tomita M."/>
            <person name="Numata K."/>
            <person name="Arakawa K."/>
        </authorList>
    </citation>
    <scope>NUCLEOTIDE SEQUENCE</scope>
</reference>